<reference evidence="1" key="1">
    <citation type="submission" date="2022-06" db="EMBL/GenBank/DDBJ databases">
        <title>Phylogenomic reconstructions and comparative analyses of Kickxellomycotina fungi.</title>
        <authorList>
            <person name="Reynolds N.K."/>
            <person name="Stajich J.E."/>
            <person name="Barry K."/>
            <person name="Grigoriev I.V."/>
            <person name="Crous P."/>
            <person name="Smith M.E."/>
        </authorList>
    </citation>
    <scope>NUCLEOTIDE SEQUENCE</scope>
    <source>
        <strain evidence="1">RSA 2271</strain>
    </source>
</reference>
<accession>A0ACC1HFI8</accession>
<protein>
    <submittedName>
        <fullName evidence="1">Uncharacterized protein</fullName>
    </submittedName>
</protein>
<name>A0ACC1HFI8_9FUNG</name>
<proteinExistence type="predicted"/>
<evidence type="ECO:0000313" key="2">
    <source>
        <dbReference type="Proteomes" id="UP001145114"/>
    </source>
</evidence>
<evidence type="ECO:0000313" key="1">
    <source>
        <dbReference type="EMBL" id="KAJ1674942.1"/>
    </source>
</evidence>
<comment type="caution">
    <text evidence="1">The sequence shown here is derived from an EMBL/GenBank/DDBJ whole genome shotgun (WGS) entry which is preliminary data.</text>
</comment>
<feature type="non-terminal residue" evidence="1">
    <location>
        <position position="295"/>
    </location>
</feature>
<keyword evidence="2" id="KW-1185">Reference proteome</keyword>
<dbReference type="EMBL" id="JAMZIH010005584">
    <property type="protein sequence ID" value="KAJ1674942.1"/>
    <property type="molecule type" value="Genomic_DNA"/>
</dbReference>
<sequence length="295" mass="31981">MERKATQTIDRWLESVTQQIGTIKLQPENSRLQRHRSAYPEPPERAGLVQRGASARVSRASSPLLSPRPSGQQRSRQISIDSEGDGIVTTAAAATVEGMFDNLATPTTPRGAKSAETLGGEDRPAVLDRAEYSQNVEFGWKLPETIASELSDGGNFAAVLERWSQGLDTSTKILVIMALFVLGQRKLQGSGIGNLEKLKQLINTEERHGGRKAEWVRVLGGLALSLADTGKLSDYREVLDPADASALNQLIDHIGRQVSLPSGAGLQITPRSLLYASNDAKRQLLQGVYRHQGPA</sequence>
<gene>
    <name evidence="1" type="ORF">EV182_002246</name>
</gene>
<organism evidence="1 2">
    <name type="scientific">Spiromyces aspiralis</name>
    <dbReference type="NCBI Taxonomy" id="68401"/>
    <lineage>
        <taxon>Eukaryota</taxon>
        <taxon>Fungi</taxon>
        <taxon>Fungi incertae sedis</taxon>
        <taxon>Zoopagomycota</taxon>
        <taxon>Kickxellomycotina</taxon>
        <taxon>Kickxellomycetes</taxon>
        <taxon>Kickxellales</taxon>
        <taxon>Kickxellaceae</taxon>
        <taxon>Spiromyces</taxon>
    </lineage>
</organism>
<dbReference type="Proteomes" id="UP001145114">
    <property type="component" value="Unassembled WGS sequence"/>
</dbReference>